<accession>A0AA91VAI2</accession>
<name>A0AA91VAI2_9BACI</name>
<evidence type="ECO:0000313" key="2">
    <source>
        <dbReference type="Proteomes" id="UP000221020"/>
    </source>
</evidence>
<proteinExistence type="predicted"/>
<dbReference type="AlphaFoldDB" id="A0AA91VAI2"/>
<sequence>MKKIYILFSGFLLLCLCLGGIIYYNNSKNSEYTIFSSSKSNNLIEKLERNKIPYKIDKSGNVNIMKKDVDKATLCCT</sequence>
<evidence type="ECO:0000313" key="1">
    <source>
        <dbReference type="EMBL" id="PED81600.1"/>
    </source>
</evidence>
<organism evidence="1 2">
    <name type="scientific">Bacillus pseudomycoides</name>
    <dbReference type="NCBI Taxonomy" id="64104"/>
    <lineage>
        <taxon>Bacteria</taxon>
        <taxon>Bacillati</taxon>
        <taxon>Bacillota</taxon>
        <taxon>Bacilli</taxon>
        <taxon>Bacillales</taxon>
        <taxon>Bacillaceae</taxon>
        <taxon>Bacillus</taxon>
        <taxon>Bacillus cereus group</taxon>
    </lineage>
</organism>
<protein>
    <submittedName>
        <fullName evidence="1">Uncharacterized protein</fullName>
    </submittedName>
</protein>
<dbReference type="Proteomes" id="UP000221020">
    <property type="component" value="Unassembled WGS sequence"/>
</dbReference>
<reference evidence="1 2" key="1">
    <citation type="submission" date="2017-09" db="EMBL/GenBank/DDBJ databases">
        <title>Large-scale bioinformatics analysis of Bacillus genomes uncovers conserved roles of natural products in bacterial physiology.</title>
        <authorList>
            <consortium name="Agbiome Team Llc"/>
            <person name="Bleich R.M."/>
            <person name="Grubbs K.J."/>
            <person name="Santa Maria K.C."/>
            <person name="Allen S.E."/>
            <person name="Farag S."/>
            <person name="Shank E.A."/>
            <person name="Bowers A."/>
        </authorList>
    </citation>
    <scope>NUCLEOTIDE SEQUENCE [LARGE SCALE GENOMIC DNA]</scope>
    <source>
        <strain evidence="1 2">AFS092012</strain>
    </source>
</reference>
<dbReference type="EMBL" id="NVOR01000059">
    <property type="protein sequence ID" value="PED81600.1"/>
    <property type="molecule type" value="Genomic_DNA"/>
</dbReference>
<comment type="caution">
    <text evidence="1">The sequence shown here is derived from an EMBL/GenBank/DDBJ whole genome shotgun (WGS) entry which is preliminary data.</text>
</comment>
<gene>
    <name evidence="1" type="ORF">CON65_16475</name>
</gene>